<dbReference type="GO" id="GO:0016740">
    <property type="term" value="F:transferase activity"/>
    <property type="evidence" value="ECO:0007669"/>
    <property type="project" value="UniProtKB-KW"/>
</dbReference>
<dbReference type="RefSeq" id="WP_129390416.1">
    <property type="nucleotide sequence ID" value="NZ_CP035494.1"/>
</dbReference>
<dbReference type="EMBL" id="CP035494">
    <property type="protein sequence ID" value="QAY60627.1"/>
    <property type="molecule type" value="Genomic_DNA"/>
</dbReference>
<evidence type="ECO:0000259" key="1">
    <source>
        <dbReference type="Pfam" id="PF04230"/>
    </source>
</evidence>
<evidence type="ECO:0000313" key="2">
    <source>
        <dbReference type="EMBL" id="QAY60627.1"/>
    </source>
</evidence>
<dbReference type="PANTHER" id="PTHR36836:SF1">
    <property type="entry name" value="COLANIC ACID BIOSYNTHESIS PROTEIN WCAK"/>
    <property type="match status" value="1"/>
</dbReference>
<keyword evidence="2" id="KW-0808">Transferase</keyword>
<accession>A0A4P6EKF5</accession>
<dbReference type="InterPro" id="IPR007345">
    <property type="entry name" value="Polysacch_pyruvyl_Trfase"/>
</dbReference>
<dbReference type="AlphaFoldDB" id="A0A4P6EKF5"/>
<organism evidence="2 3">
    <name type="scientific">Microbacterium protaetiae</name>
    <dbReference type="NCBI Taxonomy" id="2509458"/>
    <lineage>
        <taxon>Bacteria</taxon>
        <taxon>Bacillati</taxon>
        <taxon>Actinomycetota</taxon>
        <taxon>Actinomycetes</taxon>
        <taxon>Micrococcales</taxon>
        <taxon>Microbacteriaceae</taxon>
        <taxon>Microbacterium</taxon>
    </lineage>
</organism>
<dbReference type="PANTHER" id="PTHR36836">
    <property type="entry name" value="COLANIC ACID BIOSYNTHESIS PROTEIN WCAK"/>
    <property type="match status" value="1"/>
</dbReference>
<name>A0A4P6EKF5_9MICO</name>
<dbReference type="OrthoDB" id="3268731at2"/>
<proteinExistence type="predicted"/>
<sequence length="527" mass="57066">MKYVVLGDVGLRSLYHVGDEAMMDVAVDMISAQPDAQITLVVGDPLTATSHYGVPAVKRIGFSPRWTWRQSAERLARETSDQMLAAPARGSVAEAVRNSEVVVIAGGGNMTSRYAHHLYERVAITRMARYFDKPLLVTSQTVGPVLRPRDAELLAEIVGYASYFGARDDDSFALLRALVPDRDAGRSDQVVYRTADDAVLLCAGETARAELVGMELPPRYVVASFTSDPGTTGIAQDEYTAAIADTLTRLSDALDAHVLLLPHTGALEGRPVGDQITDDAVVAAADTARIRALPVMTARAAAAVTAGAVLSVSTRYHAAVFAVAAAVPAVAVSLSYYSSVRFRGAMVPAGLEPYIVPATAWDQIVPACVHAVGRGDTTRTTLQGYAASQRDYQRAWWVTLKGAASGHDAAPVPAFPRRYTTQIDEPWAAAVRASFVAFDAQAREQNRTEWLQRDVDVLESASAAAEARLALEQKATHAAQRVVDELRRRVQALESRKAVRFADRVARLQQRMRTAFRSRARVKRTGH</sequence>
<keyword evidence="3" id="KW-1185">Reference proteome</keyword>
<dbReference type="KEGG" id="mprt:ET475_11940"/>
<protein>
    <submittedName>
        <fullName evidence="2">Polysaccharide pyruvyl transferase family protein</fullName>
    </submittedName>
</protein>
<reference evidence="2 3" key="1">
    <citation type="submission" date="2019-01" db="EMBL/GenBank/DDBJ databases">
        <title>Genome sequencing of strain DFW100M-13.</title>
        <authorList>
            <person name="Heo J."/>
            <person name="Kim S.-J."/>
            <person name="Kim J.-S."/>
            <person name="Hong S.-B."/>
            <person name="Kwon S.-W."/>
        </authorList>
    </citation>
    <scope>NUCLEOTIDE SEQUENCE [LARGE SCALE GENOMIC DNA]</scope>
    <source>
        <strain evidence="2 3">DFW100M-13</strain>
    </source>
</reference>
<feature type="domain" description="Polysaccharide pyruvyl transferase" evidence="1">
    <location>
        <begin position="17"/>
        <end position="335"/>
    </location>
</feature>
<dbReference type="Pfam" id="PF04230">
    <property type="entry name" value="PS_pyruv_trans"/>
    <property type="match status" value="1"/>
</dbReference>
<evidence type="ECO:0000313" key="3">
    <source>
        <dbReference type="Proteomes" id="UP000293995"/>
    </source>
</evidence>
<dbReference type="Proteomes" id="UP000293995">
    <property type="component" value="Chromosome"/>
</dbReference>
<gene>
    <name evidence="2" type="ORF">ET475_11940</name>
</gene>